<feature type="transmembrane region" description="Helical" evidence="1">
    <location>
        <begin position="174"/>
        <end position="195"/>
    </location>
</feature>
<gene>
    <name evidence="2" type="ORF">ACFO1S_24410</name>
</gene>
<keyword evidence="1" id="KW-0472">Membrane</keyword>
<dbReference type="InterPro" id="IPR010390">
    <property type="entry name" value="ABC-2_transporter-like"/>
</dbReference>
<reference evidence="3" key="1">
    <citation type="journal article" date="2019" name="Int. J. Syst. Evol. Microbiol.">
        <title>The Global Catalogue of Microorganisms (GCM) 10K type strain sequencing project: providing services to taxonomists for standard genome sequencing and annotation.</title>
        <authorList>
            <consortium name="The Broad Institute Genomics Platform"/>
            <consortium name="The Broad Institute Genome Sequencing Center for Infectious Disease"/>
            <person name="Wu L."/>
            <person name="Ma J."/>
        </authorList>
    </citation>
    <scope>NUCLEOTIDE SEQUENCE [LARGE SCALE GENOMIC DNA]</scope>
    <source>
        <strain evidence="3">CGMCC 4.1641</strain>
    </source>
</reference>
<protein>
    <submittedName>
        <fullName evidence="2">ABC transporter permease</fullName>
    </submittedName>
</protein>
<dbReference type="EMBL" id="JBHSED010000065">
    <property type="protein sequence ID" value="MFC4306567.1"/>
    <property type="molecule type" value="Genomic_DNA"/>
</dbReference>
<dbReference type="PANTHER" id="PTHR36832">
    <property type="entry name" value="SLR1174 PROTEIN-RELATED"/>
    <property type="match status" value="1"/>
</dbReference>
<comment type="caution">
    <text evidence="2">The sequence shown here is derived from an EMBL/GenBank/DDBJ whole genome shotgun (WGS) entry which is preliminary data.</text>
</comment>
<dbReference type="Proteomes" id="UP001595755">
    <property type="component" value="Unassembled WGS sequence"/>
</dbReference>
<accession>A0ABV8SI57</accession>
<dbReference type="Pfam" id="PF06182">
    <property type="entry name" value="ABC2_membrane_6"/>
    <property type="match status" value="1"/>
</dbReference>
<organism evidence="2 3">
    <name type="scientific">Cohnella boryungensis</name>
    <dbReference type="NCBI Taxonomy" id="768479"/>
    <lineage>
        <taxon>Bacteria</taxon>
        <taxon>Bacillati</taxon>
        <taxon>Bacillota</taxon>
        <taxon>Bacilli</taxon>
        <taxon>Bacillales</taxon>
        <taxon>Paenibacillaceae</taxon>
        <taxon>Cohnella</taxon>
    </lineage>
</organism>
<name>A0ABV8SI57_9BACL</name>
<proteinExistence type="predicted"/>
<evidence type="ECO:0000313" key="3">
    <source>
        <dbReference type="Proteomes" id="UP001595755"/>
    </source>
</evidence>
<keyword evidence="3" id="KW-1185">Reference proteome</keyword>
<feature type="transmembrane region" description="Helical" evidence="1">
    <location>
        <begin position="110"/>
        <end position="129"/>
    </location>
</feature>
<dbReference type="RefSeq" id="WP_204602468.1">
    <property type="nucleotide sequence ID" value="NZ_JBHSED010000065.1"/>
</dbReference>
<feature type="transmembrane region" description="Helical" evidence="1">
    <location>
        <begin position="226"/>
        <end position="250"/>
    </location>
</feature>
<evidence type="ECO:0000256" key="1">
    <source>
        <dbReference type="SAM" id="Phobius"/>
    </source>
</evidence>
<feature type="transmembrane region" description="Helical" evidence="1">
    <location>
        <begin position="56"/>
        <end position="75"/>
    </location>
</feature>
<sequence length="262" mass="29278">MIVYAKFGMKAFANQLSYRAEVWLRLLGNLVAILIQSEIWRAVLSAGRMDGISLEQMITYSILNTLLLTLMLHHISGKVDESLKSGAIASELIRPLSYPYYLLADGLGRAAYQFVFTVVPSLLIAVLWFGFLPPATATHFLAFLFCLLLAVMLSFLLGYLVSLLAFWLMNHFSLSWILGGFRLVFAGSFIPLWFFPDDWRTLAEWLPFQYLGFIPAAMYLGEIAPAQIPAVLGIGVGWGAALIVLTGWLWHRAVRRLVVQGG</sequence>
<evidence type="ECO:0000313" key="2">
    <source>
        <dbReference type="EMBL" id="MFC4306567.1"/>
    </source>
</evidence>
<dbReference type="PANTHER" id="PTHR36832:SF1">
    <property type="entry name" value="SLR1174 PROTEIN"/>
    <property type="match status" value="1"/>
</dbReference>
<keyword evidence="1" id="KW-1133">Transmembrane helix</keyword>
<feature type="transmembrane region" description="Helical" evidence="1">
    <location>
        <begin position="141"/>
        <end position="168"/>
    </location>
</feature>
<keyword evidence="1" id="KW-0812">Transmembrane</keyword>
<feature type="transmembrane region" description="Helical" evidence="1">
    <location>
        <begin position="202"/>
        <end position="220"/>
    </location>
</feature>